<dbReference type="EMBL" id="AQHW01000009">
    <property type="protein sequence ID" value="KKB58325.1"/>
    <property type="molecule type" value="Genomic_DNA"/>
</dbReference>
<sequence>MVTTNLSGEWYKDINNNLIATLPLHFFNHTVSSIIKGEDIHYKIPILTIRHADIVTGNNSSFYH</sequence>
<name>A0A0F5JL61_9BACT</name>
<evidence type="ECO:0000313" key="2">
    <source>
        <dbReference type="Proteomes" id="UP000033035"/>
    </source>
</evidence>
<dbReference type="Proteomes" id="UP000033035">
    <property type="component" value="Unassembled WGS sequence"/>
</dbReference>
<accession>A0A0F5JL61</accession>
<reference evidence="1 2" key="1">
    <citation type="submission" date="2013-04" db="EMBL/GenBank/DDBJ databases">
        <title>The Genome Sequence of Parabacteroides gordonii DSM 23371.</title>
        <authorList>
            <consortium name="The Broad Institute Genomics Platform"/>
            <person name="Earl A."/>
            <person name="Ward D."/>
            <person name="Feldgarden M."/>
            <person name="Gevers D."/>
            <person name="Martens E."/>
            <person name="Sakamoto M."/>
            <person name="Benno Y."/>
            <person name="Suzuki N."/>
            <person name="Matsunaga N."/>
            <person name="Koshihara K."/>
            <person name="Seki M."/>
            <person name="Komiya H."/>
            <person name="Walker B."/>
            <person name="Young S."/>
            <person name="Zeng Q."/>
            <person name="Gargeya S."/>
            <person name="Fitzgerald M."/>
            <person name="Haas B."/>
            <person name="Abouelleil A."/>
            <person name="Allen A.W."/>
            <person name="Alvarado L."/>
            <person name="Arachchi H.M."/>
            <person name="Berlin A.M."/>
            <person name="Chapman S.B."/>
            <person name="Gainer-Dewar J."/>
            <person name="Goldberg J."/>
            <person name="Griggs A."/>
            <person name="Gujja S."/>
            <person name="Hansen M."/>
            <person name="Howarth C."/>
            <person name="Imamovic A."/>
            <person name="Ireland A."/>
            <person name="Larimer J."/>
            <person name="McCowan C."/>
            <person name="Murphy C."/>
            <person name="Pearson M."/>
            <person name="Poon T.W."/>
            <person name="Priest M."/>
            <person name="Roberts A."/>
            <person name="Saif S."/>
            <person name="Shea T."/>
            <person name="Sisk P."/>
            <person name="Sykes S."/>
            <person name="Wortman J."/>
            <person name="Nusbaum C."/>
            <person name="Birren B."/>
        </authorList>
    </citation>
    <scope>NUCLEOTIDE SEQUENCE [LARGE SCALE GENOMIC DNA]</scope>
    <source>
        <strain evidence="1 2">MS-1</strain>
    </source>
</reference>
<comment type="caution">
    <text evidence="1">The sequence shown here is derived from an EMBL/GenBank/DDBJ whole genome shotgun (WGS) entry which is preliminary data.</text>
</comment>
<organism evidence="1 2">
    <name type="scientific">Parabacteroides gordonii MS-1 = DSM 23371</name>
    <dbReference type="NCBI Taxonomy" id="1203610"/>
    <lineage>
        <taxon>Bacteria</taxon>
        <taxon>Pseudomonadati</taxon>
        <taxon>Bacteroidota</taxon>
        <taxon>Bacteroidia</taxon>
        <taxon>Bacteroidales</taxon>
        <taxon>Tannerellaceae</taxon>
        <taxon>Parabacteroides</taxon>
    </lineage>
</organism>
<dbReference type="HOGENOM" id="CLU_2863771_0_0_10"/>
<dbReference type="PATRIC" id="fig|1203610.3.peg.1223"/>
<protein>
    <submittedName>
        <fullName evidence="1">Uncharacterized protein</fullName>
    </submittedName>
</protein>
<dbReference type="STRING" id="1203610.HMPREF1536_01200"/>
<gene>
    <name evidence="1" type="ORF">HMPREF1536_01200</name>
</gene>
<keyword evidence="2" id="KW-1185">Reference proteome</keyword>
<dbReference type="AlphaFoldDB" id="A0A0F5JL61"/>
<proteinExistence type="predicted"/>
<evidence type="ECO:0000313" key="1">
    <source>
        <dbReference type="EMBL" id="KKB58325.1"/>
    </source>
</evidence>